<keyword evidence="3 6" id="KW-0812">Transmembrane</keyword>
<evidence type="ECO:0000313" key="8">
    <source>
        <dbReference type="EMBL" id="SEJ93707.1"/>
    </source>
</evidence>
<feature type="transmembrane region" description="Helical" evidence="6">
    <location>
        <begin position="88"/>
        <end position="112"/>
    </location>
</feature>
<evidence type="ECO:0000256" key="4">
    <source>
        <dbReference type="ARBA" id="ARBA00022989"/>
    </source>
</evidence>
<evidence type="ECO:0000256" key="6">
    <source>
        <dbReference type="SAM" id="Phobius"/>
    </source>
</evidence>
<keyword evidence="4 6" id="KW-1133">Transmembrane helix</keyword>
<evidence type="ECO:0000256" key="3">
    <source>
        <dbReference type="ARBA" id="ARBA00022692"/>
    </source>
</evidence>
<dbReference type="PANTHER" id="PTHR33931">
    <property type="entry name" value="HOLIN-LIKE PROTEIN CIDA-RELATED"/>
    <property type="match status" value="1"/>
</dbReference>
<keyword evidence="10" id="KW-1185">Reference proteome</keyword>
<dbReference type="InterPro" id="IPR005538">
    <property type="entry name" value="LrgA/CidA"/>
</dbReference>
<dbReference type="Pfam" id="PF03788">
    <property type="entry name" value="LrgA"/>
    <property type="match status" value="1"/>
</dbReference>
<dbReference type="OrthoDB" id="3176438at2"/>
<dbReference type="EMBL" id="FJNB01000033">
    <property type="protein sequence ID" value="CZR10218.1"/>
    <property type="molecule type" value="Genomic_DNA"/>
</dbReference>
<gene>
    <name evidence="8" type="ORF">SAMN05216375_1426</name>
    <name evidence="7" type="ORF">TR210_2884</name>
</gene>
<reference evidence="7 9" key="1">
    <citation type="submission" date="2016-02" db="EMBL/GenBank/DDBJ databases">
        <authorList>
            <person name="Wen L."/>
            <person name="He K."/>
            <person name="Yang H."/>
        </authorList>
    </citation>
    <scope>NUCLEOTIDE SEQUENCE [LARGE SCALE GENOMIC DNA]</scope>
    <source>
        <strain evidence="7">Trichococcus_R210</strain>
    </source>
</reference>
<reference evidence="8 10" key="2">
    <citation type="submission" date="2016-10" db="EMBL/GenBank/DDBJ databases">
        <authorList>
            <person name="Varghese N."/>
            <person name="Submissions S."/>
        </authorList>
    </citation>
    <scope>NUCLEOTIDE SEQUENCE [LARGE SCALE GENOMIC DNA]</scope>
    <source>
        <strain evidence="8 10">DSM 22150</strain>
    </source>
</reference>
<feature type="transmembrane region" description="Helical" evidence="6">
    <location>
        <begin position="30"/>
        <end position="46"/>
    </location>
</feature>
<evidence type="ECO:0000256" key="2">
    <source>
        <dbReference type="ARBA" id="ARBA00022475"/>
    </source>
</evidence>
<evidence type="ECO:0000313" key="7">
    <source>
        <dbReference type="EMBL" id="CZR10218.1"/>
    </source>
</evidence>
<dbReference type="PANTHER" id="PTHR33931:SF2">
    <property type="entry name" value="HOLIN-LIKE PROTEIN CIDA"/>
    <property type="match status" value="1"/>
</dbReference>
<evidence type="ECO:0000313" key="9">
    <source>
        <dbReference type="Proteomes" id="UP000076878"/>
    </source>
</evidence>
<feature type="transmembrane region" description="Helical" evidence="6">
    <location>
        <begin position="58"/>
        <end position="76"/>
    </location>
</feature>
<protein>
    <submittedName>
        <fullName evidence="8">Holin-like protein</fullName>
    </submittedName>
</protein>
<evidence type="ECO:0000313" key="10">
    <source>
        <dbReference type="Proteomes" id="UP000199280"/>
    </source>
</evidence>
<evidence type="ECO:0000256" key="5">
    <source>
        <dbReference type="ARBA" id="ARBA00023136"/>
    </source>
</evidence>
<keyword evidence="2" id="KW-1003">Cell membrane</keyword>
<dbReference type="EMBL" id="FNYT01000042">
    <property type="protein sequence ID" value="SEJ93707.1"/>
    <property type="molecule type" value="Genomic_DNA"/>
</dbReference>
<dbReference type="Proteomes" id="UP000199280">
    <property type="component" value="Unassembled WGS sequence"/>
</dbReference>
<dbReference type="GO" id="GO:0005886">
    <property type="term" value="C:plasma membrane"/>
    <property type="evidence" value="ECO:0007669"/>
    <property type="project" value="UniProtKB-SubCell"/>
</dbReference>
<name>A0A143Z7U6_9LACT</name>
<comment type="subcellular location">
    <subcellularLocation>
        <location evidence="1">Cell membrane</location>
        <topology evidence="1">Multi-pass membrane protein</topology>
    </subcellularLocation>
</comment>
<proteinExistence type="predicted"/>
<dbReference type="Proteomes" id="UP000076878">
    <property type="component" value="Unassembled WGS sequence"/>
</dbReference>
<accession>A0A143Z7U6</accession>
<organism evidence="7 9">
    <name type="scientific">Trichococcus ilyis</name>
    <dbReference type="NCBI Taxonomy" id="640938"/>
    <lineage>
        <taxon>Bacteria</taxon>
        <taxon>Bacillati</taxon>
        <taxon>Bacillota</taxon>
        <taxon>Bacilli</taxon>
        <taxon>Lactobacillales</taxon>
        <taxon>Carnobacteriaceae</taxon>
        <taxon>Trichococcus</taxon>
    </lineage>
</organism>
<keyword evidence="5 6" id="KW-0472">Membrane</keyword>
<dbReference type="RefSeq" id="WP_068624889.1">
    <property type="nucleotide sequence ID" value="NZ_FJNB01000033.1"/>
</dbReference>
<evidence type="ECO:0000256" key="1">
    <source>
        <dbReference type="ARBA" id="ARBA00004651"/>
    </source>
</evidence>
<dbReference type="AlphaFoldDB" id="A0A143Z7U6"/>
<sequence>MRYAKQFLLLLVLTLVGEMFNDLVPLKIPASIWGLLLLLTMLKLKIIRLEQIEETSHFLITILPILFIPPTLGIAGEWGNVKGLLPEIFLVVIATTTLTMVVSGKLTELILVRRREDD</sequence>
<dbReference type="STRING" id="640938.TR210_2884"/>